<dbReference type="InterPro" id="IPR050267">
    <property type="entry name" value="Anti-sigma-factor_SerPK"/>
</dbReference>
<dbReference type="PANTHER" id="PTHR35526">
    <property type="entry name" value="ANTI-SIGMA-F FACTOR RSBW-RELATED"/>
    <property type="match status" value="1"/>
</dbReference>
<gene>
    <name evidence="3" type="ORF">LVJ94_13845</name>
</gene>
<dbReference type="SUPFAM" id="SSF55874">
    <property type="entry name" value="ATPase domain of HSP90 chaperone/DNA topoisomerase II/histidine kinase"/>
    <property type="match status" value="1"/>
</dbReference>
<dbReference type="InterPro" id="IPR003594">
    <property type="entry name" value="HATPase_dom"/>
</dbReference>
<dbReference type="Proteomes" id="UP001374803">
    <property type="component" value="Chromosome"/>
</dbReference>
<name>A0ABZ2LBP2_9BACT</name>
<dbReference type="RefSeq" id="WP_394837989.1">
    <property type="nucleotide sequence ID" value="NZ_CP089929.1"/>
</dbReference>
<dbReference type="CDD" id="cd16936">
    <property type="entry name" value="HATPase_RsbW-like"/>
    <property type="match status" value="1"/>
</dbReference>
<dbReference type="GO" id="GO:0005524">
    <property type="term" value="F:ATP binding"/>
    <property type="evidence" value="ECO:0007669"/>
    <property type="project" value="UniProtKB-KW"/>
</dbReference>
<feature type="domain" description="Histidine kinase/HSP90-like ATPase" evidence="2">
    <location>
        <begin position="9"/>
        <end position="134"/>
    </location>
</feature>
<dbReference type="Pfam" id="PF13581">
    <property type="entry name" value="HATPase_c_2"/>
    <property type="match status" value="1"/>
</dbReference>
<accession>A0ABZ2LBP2</accession>
<protein>
    <submittedName>
        <fullName evidence="3">ATP-binding protein</fullName>
    </submittedName>
</protein>
<organism evidence="3 4">
    <name type="scientific">Pendulispora rubella</name>
    <dbReference type="NCBI Taxonomy" id="2741070"/>
    <lineage>
        <taxon>Bacteria</taxon>
        <taxon>Pseudomonadati</taxon>
        <taxon>Myxococcota</taxon>
        <taxon>Myxococcia</taxon>
        <taxon>Myxococcales</taxon>
        <taxon>Sorangiineae</taxon>
        <taxon>Pendulisporaceae</taxon>
        <taxon>Pendulispora</taxon>
    </lineage>
</organism>
<keyword evidence="1" id="KW-0418">Kinase</keyword>
<evidence type="ECO:0000259" key="2">
    <source>
        <dbReference type="Pfam" id="PF13581"/>
    </source>
</evidence>
<dbReference type="InterPro" id="IPR036890">
    <property type="entry name" value="HATPase_C_sf"/>
</dbReference>
<keyword evidence="4" id="KW-1185">Reference proteome</keyword>
<keyword evidence="3" id="KW-0067">ATP-binding</keyword>
<keyword evidence="3" id="KW-0547">Nucleotide-binding</keyword>
<keyword evidence="1" id="KW-0808">Transferase</keyword>
<dbReference type="Gene3D" id="3.30.565.10">
    <property type="entry name" value="Histidine kinase-like ATPase, C-terminal domain"/>
    <property type="match status" value="1"/>
</dbReference>
<reference evidence="3" key="1">
    <citation type="submission" date="2021-12" db="EMBL/GenBank/DDBJ databases">
        <title>Discovery of the Pendulisporaceae a myxobacterial family with distinct sporulation behavior and unique specialized metabolism.</title>
        <authorList>
            <person name="Garcia R."/>
            <person name="Popoff A."/>
            <person name="Bader C.D."/>
            <person name="Loehr J."/>
            <person name="Walesch S."/>
            <person name="Walt C."/>
            <person name="Boldt J."/>
            <person name="Bunk B."/>
            <person name="Haeckl F.J.F.P.J."/>
            <person name="Gunesch A.P."/>
            <person name="Birkelbach J."/>
            <person name="Nuebel U."/>
            <person name="Pietschmann T."/>
            <person name="Bach T."/>
            <person name="Mueller R."/>
        </authorList>
    </citation>
    <scope>NUCLEOTIDE SEQUENCE</scope>
    <source>
        <strain evidence="3">MSr11367</strain>
    </source>
</reference>
<proteinExistence type="predicted"/>
<sequence>MGEIIELSIPSTLESLDAVSPVIEDAVARSGFDDVEAGRIQLAIWEAIVNAVQHGNRSRANEPVELKFVIGTKNIEVTIRDHGIGFVPAALPDPRAPDRLLEPSSRGVFLMRAYMDEVEYATHPCGGTIVRMSKGG</sequence>
<evidence type="ECO:0000313" key="4">
    <source>
        <dbReference type="Proteomes" id="UP001374803"/>
    </source>
</evidence>
<evidence type="ECO:0000313" key="3">
    <source>
        <dbReference type="EMBL" id="WXB08314.1"/>
    </source>
</evidence>
<keyword evidence="1" id="KW-0723">Serine/threonine-protein kinase</keyword>
<evidence type="ECO:0000256" key="1">
    <source>
        <dbReference type="ARBA" id="ARBA00022527"/>
    </source>
</evidence>
<dbReference type="EMBL" id="CP089983">
    <property type="protein sequence ID" value="WXB08314.1"/>
    <property type="molecule type" value="Genomic_DNA"/>
</dbReference>
<dbReference type="PANTHER" id="PTHR35526:SF3">
    <property type="entry name" value="ANTI-SIGMA-F FACTOR RSBW"/>
    <property type="match status" value="1"/>
</dbReference>